<feature type="transmembrane region" description="Helical" evidence="10">
    <location>
        <begin position="218"/>
        <end position="244"/>
    </location>
</feature>
<evidence type="ECO:0000256" key="4">
    <source>
        <dbReference type="ARBA" id="ARBA00022692"/>
    </source>
</evidence>
<dbReference type="GO" id="GO:0015386">
    <property type="term" value="F:potassium:proton antiporter activity"/>
    <property type="evidence" value="ECO:0007669"/>
    <property type="project" value="TreeGrafter"/>
</dbReference>
<comment type="similarity">
    <text evidence="10">Belongs to the monovalent cation:proton antiporter 1 (CPA1) transporter (TC 2.A.36) family.</text>
</comment>
<dbReference type="RefSeq" id="WP_168115936.1">
    <property type="nucleotide sequence ID" value="NZ_BOON01000028.1"/>
</dbReference>
<protein>
    <submittedName>
        <fullName evidence="12">Putative Na(+)/H(+) exchanger</fullName>
    </submittedName>
</protein>
<comment type="function">
    <text evidence="10">Na(+)/H(+) antiporter that extrudes sodium in exchange for external protons.</text>
</comment>
<evidence type="ECO:0000256" key="3">
    <source>
        <dbReference type="ARBA" id="ARBA00022475"/>
    </source>
</evidence>
<sequence>MPGLKLLIVLGLAVLVCGALSQWSGLALPVLLLACGVLLGFAPSLRDVGLPPEVMLLLFLPALLYWESLNTSVREIRANLRTIVPLSTVLVIVTAGTVATVTHALGLPWGPAWVLGAAVAPTDATAVSALARRLPRRLVTVIRAESLVNDGTALVIYSLAVSITVHQSRVGPFEVAWRFVLAYAGGVAAGLLTAWATLRVRRLLDAPLLENTVSLLTPFSAFLIAELVHASGVLAVVVCGLVLSQLGPRAIRADTRQQSFAFWRLSTFALNAALFVLVGLQLQVTARTLMPFIRPTAYAAVVVVPVLLIVIRFAWLYSVPYLTRLCGWCSGRRFDSIGLRPRMVIAAAGFRGAVSMAAALAVPERLASGAEFPGRRTIVFVTAGVIVFTLVVQGLALPLVVRWARLPEETEIDEELRAAEVAATEDALARMDGSGSDLGVDRSVVDRMRREYEKHLAVLRAHRHEDDDNPGRRAEQDFRKLRLALIGRKRDAVVKLRDEHRIDDTVLRQIQDQLDAEELRLSRRDLSE</sequence>
<evidence type="ECO:0000256" key="1">
    <source>
        <dbReference type="ARBA" id="ARBA00004651"/>
    </source>
</evidence>
<keyword evidence="10" id="KW-0050">Antiport</keyword>
<comment type="caution">
    <text evidence="10">Lacks conserved residue(s) required for the propagation of feature annotation.</text>
</comment>
<dbReference type="PANTHER" id="PTHR10110">
    <property type="entry name" value="SODIUM/HYDROGEN EXCHANGER"/>
    <property type="match status" value="1"/>
</dbReference>
<feature type="transmembrane region" description="Helical" evidence="10">
    <location>
        <begin position="86"/>
        <end position="106"/>
    </location>
</feature>
<keyword evidence="6 10" id="KW-0915">Sodium</keyword>
<evidence type="ECO:0000256" key="10">
    <source>
        <dbReference type="RuleBase" id="RU366002"/>
    </source>
</evidence>
<dbReference type="NCBIfam" id="TIGR00831">
    <property type="entry name" value="a_cpa1"/>
    <property type="match status" value="1"/>
</dbReference>
<evidence type="ECO:0000259" key="11">
    <source>
        <dbReference type="Pfam" id="PF00999"/>
    </source>
</evidence>
<evidence type="ECO:0000256" key="8">
    <source>
        <dbReference type="ARBA" id="ARBA00023136"/>
    </source>
</evidence>
<dbReference type="InterPro" id="IPR004705">
    <property type="entry name" value="Cation/H_exchanger_CPA1_bac"/>
</dbReference>
<dbReference type="EMBL" id="BOON01000028">
    <property type="protein sequence ID" value="GII23373.1"/>
    <property type="molecule type" value="Genomic_DNA"/>
</dbReference>
<keyword evidence="4 10" id="KW-0812">Transmembrane</keyword>
<keyword evidence="9 10" id="KW-0739">Sodium transport</keyword>
<organism evidence="12 13">
    <name type="scientific">Planosporangium mesophilum</name>
    <dbReference type="NCBI Taxonomy" id="689768"/>
    <lineage>
        <taxon>Bacteria</taxon>
        <taxon>Bacillati</taxon>
        <taxon>Actinomycetota</taxon>
        <taxon>Actinomycetes</taxon>
        <taxon>Micromonosporales</taxon>
        <taxon>Micromonosporaceae</taxon>
        <taxon>Planosporangium</taxon>
    </lineage>
</organism>
<dbReference type="PANTHER" id="PTHR10110:SF86">
    <property type="entry name" value="SODIUM_HYDROGEN EXCHANGER 7"/>
    <property type="match status" value="1"/>
</dbReference>
<evidence type="ECO:0000256" key="5">
    <source>
        <dbReference type="ARBA" id="ARBA00022989"/>
    </source>
</evidence>
<evidence type="ECO:0000256" key="7">
    <source>
        <dbReference type="ARBA" id="ARBA00023065"/>
    </source>
</evidence>
<dbReference type="InterPro" id="IPR038770">
    <property type="entry name" value="Na+/solute_symporter_sf"/>
</dbReference>
<keyword evidence="3 10" id="KW-1003">Cell membrane</keyword>
<dbReference type="Gene3D" id="1.20.1530.20">
    <property type="match status" value="1"/>
</dbReference>
<keyword evidence="13" id="KW-1185">Reference proteome</keyword>
<feature type="transmembrane region" description="Helical" evidence="10">
    <location>
        <begin position="112"/>
        <end position="131"/>
    </location>
</feature>
<feature type="transmembrane region" description="Helical" evidence="10">
    <location>
        <begin position="175"/>
        <end position="198"/>
    </location>
</feature>
<feature type="domain" description="Cation/H+ exchanger transmembrane" evidence="11">
    <location>
        <begin position="12"/>
        <end position="403"/>
    </location>
</feature>
<dbReference type="InterPro" id="IPR006153">
    <property type="entry name" value="Cation/H_exchanger_TM"/>
</dbReference>
<comment type="caution">
    <text evidence="12">The sequence shown here is derived from an EMBL/GenBank/DDBJ whole genome shotgun (WGS) entry which is preliminary data.</text>
</comment>
<dbReference type="GO" id="GO:0098719">
    <property type="term" value="P:sodium ion import across plasma membrane"/>
    <property type="evidence" value="ECO:0007669"/>
    <property type="project" value="TreeGrafter"/>
</dbReference>
<evidence type="ECO:0000256" key="9">
    <source>
        <dbReference type="ARBA" id="ARBA00023201"/>
    </source>
</evidence>
<dbReference type="Proteomes" id="UP000599074">
    <property type="component" value="Unassembled WGS sequence"/>
</dbReference>
<reference evidence="12" key="1">
    <citation type="submission" date="2021-01" db="EMBL/GenBank/DDBJ databases">
        <title>Whole genome shotgun sequence of Planosporangium mesophilum NBRC 109066.</title>
        <authorList>
            <person name="Komaki H."/>
            <person name="Tamura T."/>
        </authorList>
    </citation>
    <scope>NUCLEOTIDE SEQUENCE</scope>
    <source>
        <strain evidence="12">NBRC 109066</strain>
    </source>
</reference>
<evidence type="ECO:0000313" key="12">
    <source>
        <dbReference type="EMBL" id="GII23373.1"/>
    </source>
</evidence>
<dbReference type="AlphaFoldDB" id="A0A8J3X404"/>
<feature type="transmembrane region" description="Helical" evidence="10">
    <location>
        <begin position="265"/>
        <end position="284"/>
    </location>
</feature>
<evidence type="ECO:0000256" key="2">
    <source>
        <dbReference type="ARBA" id="ARBA00022448"/>
    </source>
</evidence>
<feature type="transmembrane region" description="Helical" evidence="10">
    <location>
        <begin position="377"/>
        <end position="401"/>
    </location>
</feature>
<proteinExistence type="inferred from homology"/>
<keyword evidence="2 10" id="KW-0813">Transport</keyword>
<keyword evidence="8 10" id="KW-0472">Membrane</keyword>
<gene>
    <name evidence="12" type="ORF">Pme01_29700</name>
</gene>
<dbReference type="InterPro" id="IPR018422">
    <property type="entry name" value="Cation/H_exchanger_CPA1"/>
</dbReference>
<feature type="transmembrane region" description="Helical" evidence="10">
    <location>
        <begin position="296"/>
        <end position="322"/>
    </location>
</feature>
<feature type="transmembrane region" description="Helical" evidence="10">
    <location>
        <begin position="343"/>
        <end position="362"/>
    </location>
</feature>
<dbReference type="GO" id="GO:0005886">
    <property type="term" value="C:plasma membrane"/>
    <property type="evidence" value="ECO:0007669"/>
    <property type="project" value="UniProtKB-SubCell"/>
</dbReference>
<evidence type="ECO:0000256" key="6">
    <source>
        <dbReference type="ARBA" id="ARBA00023053"/>
    </source>
</evidence>
<dbReference type="GO" id="GO:0051453">
    <property type="term" value="P:regulation of intracellular pH"/>
    <property type="evidence" value="ECO:0007669"/>
    <property type="project" value="TreeGrafter"/>
</dbReference>
<keyword evidence="7 10" id="KW-0406">Ion transport</keyword>
<evidence type="ECO:0000313" key="13">
    <source>
        <dbReference type="Proteomes" id="UP000599074"/>
    </source>
</evidence>
<dbReference type="PROSITE" id="PS51257">
    <property type="entry name" value="PROKAR_LIPOPROTEIN"/>
    <property type="match status" value="1"/>
</dbReference>
<accession>A0A8J3X404</accession>
<dbReference type="GO" id="GO:0015385">
    <property type="term" value="F:sodium:proton antiporter activity"/>
    <property type="evidence" value="ECO:0007669"/>
    <property type="project" value="InterPro"/>
</dbReference>
<feature type="transmembrane region" description="Helical" evidence="10">
    <location>
        <begin position="50"/>
        <end position="66"/>
    </location>
</feature>
<name>A0A8J3X404_9ACTN</name>
<comment type="subcellular location">
    <subcellularLocation>
        <location evidence="1 10">Cell membrane</location>
        <topology evidence="1 10">Multi-pass membrane protein</topology>
    </subcellularLocation>
</comment>
<dbReference type="Pfam" id="PF00999">
    <property type="entry name" value="Na_H_Exchanger"/>
    <property type="match status" value="1"/>
</dbReference>
<keyword evidence="5 10" id="KW-1133">Transmembrane helix</keyword>